<accession>A0AA39GEN4</accession>
<sequence length="215" mass="21226">MKVSAAIPVMAVVGMASAQNCPPVGQKNADGLESCDPKVQYPNLFCVAMGDCFFLEGGGAVIPSTTSGSAAPTTTSCPAPGTTDAAGEYSCNPAHQYPDGQVCVLKGNCYFLEGTGLNTASASQAASSTASCPAPGSTSTDGDYSCNPAHQYPDGQVCVLKGGCYFLEGTGLLTSTPSGQPTKPTAAPTVVTAGGAHQTALGGLAAAVGFVAAML</sequence>
<evidence type="ECO:0000313" key="3">
    <source>
        <dbReference type="Proteomes" id="UP001175261"/>
    </source>
</evidence>
<dbReference type="EMBL" id="JAPDFR010000006">
    <property type="protein sequence ID" value="KAK0385646.1"/>
    <property type="molecule type" value="Genomic_DNA"/>
</dbReference>
<evidence type="ECO:0000256" key="1">
    <source>
        <dbReference type="SAM" id="SignalP"/>
    </source>
</evidence>
<evidence type="ECO:0000313" key="2">
    <source>
        <dbReference type="EMBL" id="KAK0385646.1"/>
    </source>
</evidence>
<comment type="caution">
    <text evidence="2">The sequence shown here is derived from an EMBL/GenBank/DDBJ whole genome shotgun (WGS) entry which is preliminary data.</text>
</comment>
<reference evidence="2" key="1">
    <citation type="submission" date="2022-10" db="EMBL/GenBank/DDBJ databases">
        <title>Determination and structural analysis of whole genome sequence of Sarocladium strictum F4-1.</title>
        <authorList>
            <person name="Hu L."/>
            <person name="Jiang Y."/>
        </authorList>
    </citation>
    <scope>NUCLEOTIDE SEQUENCE</scope>
    <source>
        <strain evidence="2">F4-1</strain>
    </source>
</reference>
<gene>
    <name evidence="2" type="ORF">NLU13_6823</name>
</gene>
<keyword evidence="1" id="KW-0732">Signal</keyword>
<dbReference type="AlphaFoldDB" id="A0AA39GEN4"/>
<protein>
    <submittedName>
        <fullName evidence="2">Uncharacterized protein</fullName>
    </submittedName>
</protein>
<dbReference type="Proteomes" id="UP001175261">
    <property type="component" value="Unassembled WGS sequence"/>
</dbReference>
<feature type="chain" id="PRO_5041335121" evidence="1">
    <location>
        <begin position="19"/>
        <end position="215"/>
    </location>
</feature>
<keyword evidence="3" id="KW-1185">Reference proteome</keyword>
<feature type="signal peptide" evidence="1">
    <location>
        <begin position="1"/>
        <end position="18"/>
    </location>
</feature>
<name>A0AA39GEN4_SARSR</name>
<organism evidence="2 3">
    <name type="scientific">Sarocladium strictum</name>
    <name type="common">Black bundle disease fungus</name>
    <name type="synonym">Acremonium strictum</name>
    <dbReference type="NCBI Taxonomy" id="5046"/>
    <lineage>
        <taxon>Eukaryota</taxon>
        <taxon>Fungi</taxon>
        <taxon>Dikarya</taxon>
        <taxon>Ascomycota</taxon>
        <taxon>Pezizomycotina</taxon>
        <taxon>Sordariomycetes</taxon>
        <taxon>Hypocreomycetidae</taxon>
        <taxon>Hypocreales</taxon>
        <taxon>Sarocladiaceae</taxon>
        <taxon>Sarocladium</taxon>
    </lineage>
</organism>
<proteinExistence type="predicted"/>